<comment type="subcellular location">
    <subcellularLocation>
        <location evidence="1 14">Nucleus</location>
    </subcellularLocation>
</comment>
<evidence type="ECO:0000256" key="9">
    <source>
        <dbReference type="ARBA" id="ARBA00023163"/>
    </source>
</evidence>
<dbReference type="STRING" id="94130.A0A2Z6SGG9"/>
<comment type="domain">
    <text evidence="14">The PHD-type zinc finger mediates the binding to H3K4me3.</text>
</comment>
<feature type="compositionally biased region" description="Low complexity" evidence="15">
    <location>
        <begin position="247"/>
        <end position="258"/>
    </location>
</feature>
<evidence type="ECO:0000256" key="4">
    <source>
        <dbReference type="ARBA" id="ARBA00022723"/>
    </source>
</evidence>
<dbReference type="SUPFAM" id="SSF57903">
    <property type="entry name" value="FYVE/PHD zinc finger"/>
    <property type="match status" value="1"/>
</dbReference>
<dbReference type="Gene3D" id="3.30.40.10">
    <property type="entry name" value="Zinc/RING finger domain, C3HC4 (zinc finger)"/>
    <property type="match status" value="1"/>
</dbReference>
<keyword evidence="18" id="KW-1185">Reference proteome</keyword>
<dbReference type="InterPro" id="IPR011011">
    <property type="entry name" value="Znf_FYVE_PHD"/>
</dbReference>
<dbReference type="CDD" id="cd16858">
    <property type="entry name" value="ING_ING3_Yng2p"/>
    <property type="match status" value="1"/>
</dbReference>
<keyword evidence="4 12" id="KW-0479">Metal-binding</keyword>
<dbReference type="GO" id="GO:0006325">
    <property type="term" value="P:chromatin organization"/>
    <property type="evidence" value="ECO:0007669"/>
    <property type="project" value="UniProtKB-KW"/>
</dbReference>
<dbReference type="Pfam" id="PF12998">
    <property type="entry name" value="ING"/>
    <property type="match status" value="2"/>
</dbReference>
<keyword evidence="8" id="KW-0805">Transcription regulation</keyword>
<sequence>MEAIDANEYLIQFLGSIDNLPSEIHYHFSELTTKDQEIELLTERIDRRKRRLWNLYDGLPIDEDSDCSVVESIYEDDEEDEDSNSDDDRYNEDQDGEQIIKKKRRRVTRVVTEFEDEEMLKDKIIKDYVRASQLQDEKIELANRALALVDRHIKRLDEDFDSLFPQHNLRDSSTSTPASPSRVESSTFSASQTLAQSSTSASTHATSRNVASVYSSVSATSSNFPSTTYDYNKGLYSSADSDEGQISLPMLPNPSSSLTRSNKALTSGANSGRRRKQNNIQGSTNSYATNIETPVSHLSRSIKLRAPNEDHLVSSSITDSSGINSANLLEQDDSAAAYDNPLVPEGNTFLSNYIPAVDPNEPVYCICRQVSFGEMIGCDGENCPFEWYHIDCVGLSAVPEGRWYCDHCTGMSSQKKRKRGRPAAGTVS</sequence>
<dbReference type="Proteomes" id="UP000247702">
    <property type="component" value="Unassembled WGS sequence"/>
</dbReference>
<dbReference type="InterPro" id="IPR019787">
    <property type="entry name" value="Znf_PHD-finger"/>
</dbReference>
<evidence type="ECO:0000256" key="1">
    <source>
        <dbReference type="ARBA" id="ARBA00004123"/>
    </source>
</evidence>
<comment type="similarity">
    <text evidence="2 14">Belongs to the ING family.</text>
</comment>
<feature type="domain" description="PHD-type" evidence="16">
    <location>
        <begin position="362"/>
        <end position="411"/>
    </location>
</feature>
<dbReference type="PANTHER" id="PTHR10333">
    <property type="entry name" value="INHIBITOR OF GROWTH PROTEIN"/>
    <property type="match status" value="1"/>
</dbReference>
<evidence type="ECO:0000259" key="16">
    <source>
        <dbReference type="PROSITE" id="PS50016"/>
    </source>
</evidence>
<reference evidence="17 18" key="1">
    <citation type="submission" date="2017-11" db="EMBL/GenBank/DDBJ databases">
        <title>The genome of Rhizophagus clarus HR1 reveals common genetic basis of auxotrophy among arbuscular mycorrhizal fungi.</title>
        <authorList>
            <person name="Kobayashi Y."/>
        </authorList>
    </citation>
    <scope>NUCLEOTIDE SEQUENCE [LARGE SCALE GENOMIC DNA]</scope>
    <source>
        <strain evidence="17 18">HR1</strain>
    </source>
</reference>
<dbReference type="SMART" id="SM01408">
    <property type="entry name" value="ING"/>
    <property type="match status" value="1"/>
</dbReference>
<feature type="compositionally biased region" description="Acidic residues" evidence="15">
    <location>
        <begin position="74"/>
        <end position="85"/>
    </location>
</feature>
<organism evidence="17 18">
    <name type="scientific">Rhizophagus clarus</name>
    <dbReference type="NCBI Taxonomy" id="94130"/>
    <lineage>
        <taxon>Eukaryota</taxon>
        <taxon>Fungi</taxon>
        <taxon>Fungi incertae sedis</taxon>
        <taxon>Mucoromycota</taxon>
        <taxon>Glomeromycotina</taxon>
        <taxon>Glomeromycetes</taxon>
        <taxon>Glomerales</taxon>
        <taxon>Glomeraceae</taxon>
        <taxon>Rhizophagus</taxon>
    </lineage>
</organism>
<evidence type="ECO:0000256" key="13">
    <source>
        <dbReference type="PROSITE-ProRule" id="PRU00146"/>
    </source>
</evidence>
<evidence type="ECO:0000256" key="10">
    <source>
        <dbReference type="ARBA" id="ARBA00023242"/>
    </source>
</evidence>
<dbReference type="Gene3D" id="6.10.140.1740">
    <property type="match status" value="1"/>
</dbReference>
<feature type="region of interest" description="Disordered" evidence="15">
    <location>
        <begin position="164"/>
        <end position="191"/>
    </location>
</feature>
<dbReference type="InterPro" id="IPR028651">
    <property type="entry name" value="ING_fam"/>
</dbReference>
<evidence type="ECO:0000256" key="15">
    <source>
        <dbReference type="SAM" id="MobiDB-lite"/>
    </source>
</evidence>
<evidence type="ECO:0000256" key="5">
    <source>
        <dbReference type="ARBA" id="ARBA00022771"/>
    </source>
</evidence>
<dbReference type="CDD" id="cd15505">
    <property type="entry name" value="PHD_ING"/>
    <property type="match status" value="1"/>
</dbReference>
<feature type="binding site" evidence="12">
    <location>
        <position position="365"/>
    </location>
    <ligand>
        <name>Zn(2+)</name>
        <dbReference type="ChEBI" id="CHEBI:29105"/>
        <label>1</label>
    </ligand>
</feature>
<dbReference type="InterPro" id="IPR001965">
    <property type="entry name" value="Znf_PHD"/>
</dbReference>
<dbReference type="InterPro" id="IPR013083">
    <property type="entry name" value="Znf_RING/FYVE/PHD"/>
</dbReference>
<dbReference type="GO" id="GO:0005634">
    <property type="term" value="C:nucleus"/>
    <property type="evidence" value="ECO:0007669"/>
    <property type="project" value="UniProtKB-SubCell"/>
</dbReference>
<feature type="compositionally biased region" description="Polar residues" evidence="15">
    <location>
        <begin position="278"/>
        <end position="287"/>
    </location>
</feature>
<dbReference type="InterPro" id="IPR024610">
    <property type="entry name" value="ING_N_histone-binding"/>
</dbReference>
<keyword evidence="7 14" id="KW-0156">Chromatin regulator</keyword>
<evidence type="ECO:0000256" key="3">
    <source>
        <dbReference type="ARBA" id="ARBA00022604"/>
    </source>
</evidence>
<keyword evidence="9" id="KW-0804">Transcription</keyword>
<feature type="binding site" evidence="12">
    <location>
        <position position="367"/>
    </location>
    <ligand>
        <name>Zn(2+)</name>
        <dbReference type="ChEBI" id="CHEBI:29105"/>
        <label>1</label>
    </ligand>
</feature>
<feature type="compositionally biased region" description="Polar residues" evidence="15">
    <location>
        <begin position="259"/>
        <end position="270"/>
    </location>
</feature>
<dbReference type="GO" id="GO:0008270">
    <property type="term" value="F:zinc ion binding"/>
    <property type="evidence" value="ECO:0007669"/>
    <property type="project" value="UniProtKB-KW"/>
</dbReference>
<keyword evidence="3" id="KW-0341">Growth regulation</keyword>
<feature type="region of interest" description="Disordered" evidence="15">
    <location>
        <begin position="245"/>
        <end position="287"/>
    </location>
</feature>
<accession>A0A2Z6SGG9</accession>
<dbReference type="PROSITE" id="PS50016">
    <property type="entry name" value="ZF_PHD_2"/>
    <property type="match status" value="1"/>
</dbReference>
<feature type="binding site" evidence="12">
    <location>
        <position position="383"/>
    </location>
    <ligand>
        <name>Zn(2+)</name>
        <dbReference type="ChEBI" id="CHEBI:29105"/>
        <label>2</label>
    </ligand>
</feature>
<protein>
    <recommendedName>
        <fullName evidence="14">Chromatin modification-related protein</fullName>
    </recommendedName>
</protein>
<dbReference type="AlphaFoldDB" id="A0A2Z6SGG9"/>
<comment type="caution">
    <text evidence="17">The sequence shown here is derived from an EMBL/GenBank/DDBJ whole genome shotgun (WGS) entry which is preliminary data.</text>
</comment>
<dbReference type="InterPro" id="IPR019786">
    <property type="entry name" value="Zinc_finger_PHD-type_CS"/>
</dbReference>
<comment type="subunit">
    <text evidence="14">Component of an histone acetyltransferase complex. Interacts with H3K4me3 and to a lesser extent with H3K4me2.</text>
</comment>
<evidence type="ECO:0000256" key="6">
    <source>
        <dbReference type="ARBA" id="ARBA00022833"/>
    </source>
</evidence>
<feature type="region of interest" description="Disordered" evidence="15">
    <location>
        <begin position="74"/>
        <end position="98"/>
    </location>
</feature>
<evidence type="ECO:0000256" key="14">
    <source>
        <dbReference type="RuleBase" id="RU361213"/>
    </source>
</evidence>
<feature type="binding site" evidence="12">
    <location>
        <position position="378"/>
    </location>
    <ligand>
        <name>Zn(2+)</name>
        <dbReference type="ChEBI" id="CHEBI:29105"/>
        <label>2</label>
    </ligand>
</feature>
<evidence type="ECO:0000313" key="18">
    <source>
        <dbReference type="Proteomes" id="UP000247702"/>
    </source>
</evidence>
<feature type="site" description="Histone H3K4me3 binding" evidence="11">
    <location>
        <position position="364"/>
    </location>
</feature>
<evidence type="ECO:0000313" key="17">
    <source>
        <dbReference type="EMBL" id="GBC04697.1"/>
    </source>
</evidence>
<dbReference type="PANTHER" id="PTHR10333:SF103">
    <property type="entry name" value="INHIBITOR OF GROWTH PROTEIN 3"/>
    <property type="match status" value="1"/>
</dbReference>
<evidence type="ECO:0000256" key="7">
    <source>
        <dbReference type="ARBA" id="ARBA00022853"/>
    </source>
</evidence>
<keyword evidence="6 12" id="KW-0862">Zinc</keyword>
<gene>
    <name evidence="17" type="ORF">RclHR1_05810009</name>
</gene>
<feature type="site" description="Histone H3K4me3 binding" evidence="11">
    <location>
        <position position="379"/>
    </location>
</feature>
<evidence type="ECO:0000256" key="12">
    <source>
        <dbReference type="PIRSR" id="PIRSR628651-51"/>
    </source>
</evidence>
<proteinExistence type="inferred from homology"/>
<keyword evidence="5 13" id="KW-0863">Zinc-finger</keyword>
<dbReference type="InterPro" id="IPR059153">
    <property type="entry name" value="NSD_PHD-1st"/>
</dbReference>
<name>A0A2Z6SGG9_9GLOM</name>
<feature type="site" description="Histone H3K4me3 binding" evidence="11">
    <location>
        <position position="375"/>
    </location>
</feature>
<feature type="compositionally biased region" description="Polar residues" evidence="15">
    <location>
        <begin position="171"/>
        <end position="184"/>
    </location>
</feature>
<dbReference type="Pfam" id="PF23011">
    <property type="entry name" value="PHD-1st_NSD"/>
    <property type="match status" value="1"/>
</dbReference>
<feature type="binding site" evidence="12">
    <location>
        <position position="405"/>
    </location>
    <ligand>
        <name>Zn(2+)</name>
        <dbReference type="ChEBI" id="CHEBI:29105"/>
        <label>2</label>
    </ligand>
</feature>
<dbReference type="EMBL" id="BEXD01003961">
    <property type="protein sequence ID" value="GBC04697.1"/>
    <property type="molecule type" value="Genomic_DNA"/>
</dbReference>
<feature type="binding site" evidence="12">
    <location>
        <position position="389"/>
    </location>
    <ligand>
        <name>Zn(2+)</name>
        <dbReference type="ChEBI" id="CHEBI:29105"/>
        <label>1</label>
    </ligand>
</feature>
<feature type="binding site" evidence="12">
    <location>
        <position position="408"/>
    </location>
    <ligand>
        <name>Zn(2+)</name>
        <dbReference type="ChEBI" id="CHEBI:29105"/>
        <label>2</label>
    </ligand>
</feature>
<feature type="site" description="Histone H3K4me3 binding" evidence="11">
    <location>
        <position position="387"/>
    </location>
</feature>
<feature type="binding site" evidence="12">
    <location>
        <position position="392"/>
    </location>
    <ligand>
        <name>Zn(2+)</name>
        <dbReference type="ChEBI" id="CHEBI:29105"/>
        <label>1</label>
    </ligand>
</feature>
<dbReference type="PROSITE" id="PS01359">
    <property type="entry name" value="ZF_PHD_1"/>
    <property type="match status" value="1"/>
</dbReference>
<evidence type="ECO:0000256" key="11">
    <source>
        <dbReference type="PIRSR" id="PIRSR628651-50"/>
    </source>
</evidence>
<keyword evidence="10 14" id="KW-0539">Nucleus</keyword>
<comment type="function">
    <text evidence="14">Component of an histone acetyltransferase complex.</text>
</comment>
<evidence type="ECO:0000256" key="2">
    <source>
        <dbReference type="ARBA" id="ARBA00010210"/>
    </source>
</evidence>
<evidence type="ECO:0000256" key="8">
    <source>
        <dbReference type="ARBA" id="ARBA00023015"/>
    </source>
</evidence>
<dbReference type="SMART" id="SM00249">
    <property type="entry name" value="PHD"/>
    <property type="match status" value="1"/>
</dbReference>